<protein>
    <submittedName>
        <fullName evidence="2">Uncharacterized protein</fullName>
    </submittedName>
</protein>
<organism evidence="2 3">
    <name type="scientific">Prorocentrum cordatum</name>
    <dbReference type="NCBI Taxonomy" id="2364126"/>
    <lineage>
        <taxon>Eukaryota</taxon>
        <taxon>Sar</taxon>
        <taxon>Alveolata</taxon>
        <taxon>Dinophyceae</taxon>
        <taxon>Prorocentrales</taxon>
        <taxon>Prorocentraceae</taxon>
        <taxon>Prorocentrum</taxon>
    </lineage>
</organism>
<reference evidence="2" key="1">
    <citation type="submission" date="2023-10" db="EMBL/GenBank/DDBJ databases">
        <authorList>
            <person name="Chen Y."/>
            <person name="Shah S."/>
            <person name="Dougan E. K."/>
            <person name="Thang M."/>
            <person name="Chan C."/>
        </authorList>
    </citation>
    <scope>NUCLEOTIDE SEQUENCE [LARGE SCALE GENOMIC DNA]</scope>
</reference>
<keyword evidence="3" id="KW-1185">Reference proteome</keyword>
<sequence>QELETTRTELSAQSERWAKEAADVVEAQRRDMSAALEKASSEAQAAREGLRETMDKQVKQLEGELAKAKELAESRKEEADLKEGEFHLKVDRLVDRVKDLEKTGETLVSRAEMQASMGGMDAAVDKRLLHLEHEVPRVTDAVAEVENIATRRVDWIIQKASQKLRPPG</sequence>
<feature type="non-terminal residue" evidence="2">
    <location>
        <position position="1"/>
    </location>
</feature>
<proteinExistence type="predicted"/>
<dbReference type="EMBL" id="CAUYUJ010015809">
    <property type="protein sequence ID" value="CAK0858302.1"/>
    <property type="molecule type" value="Genomic_DNA"/>
</dbReference>
<comment type="caution">
    <text evidence="2">The sequence shown here is derived from an EMBL/GenBank/DDBJ whole genome shotgun (WGS) entry which is preliminary data.</text>
</comment>
<evidence type="ECO:0000313" key="3">
    <source>
        <dbReference type="Proteomes" id="UP001189429"/>
    </source>
</evidence>
<keyword evidence="1" id="KW-0175">Coiled coil</keyword>
<name>A0ABN9UFJ0_9DINO</name>
<evidence type="ECO:0000256" key="1">
    <source>
        <dbReference type="SAM" id="Coils"/>
    </source>
</evidence>
<evidence type="ECO:0000313" key="2">
    <source>
        <dbReference type="EMBL" id="CAK0858302.1"/>
    </source>
</evidence>
<feature type="coiled-coil region" evidence="1">
    <location>
        <begin position="22"/>
        <end position="78"/>
    </location>
</feature>
<accession>A0ABN9UFJ0</accession>
<feature type="non-terminal residue" evidence="2">
    <location>
        <position position="168"/>
    </location>
</feature>
<dbReference type="Proteomes" id="UP001189429">
    <property type="component" value="Unassembled WGS sequence"/>
</dbReference>
<gene>
    <name evidence="2" type="ORF">PCOR1329_LOCUS48138</name>
</gene>